<dbReference type="PANTHER" id="PTHR15704">
    <property type="entry name" value="SUPERKILLER 3 PROTEIN-RELATED"/>
    <property type="match status" value="1"/>
</dbReference>
<dbReference type="EMBL" id="LPNL01000001">
    <property type="protein sequence ID" value="OEJ92254.1"/>
    <property type="molecule type" value="Genomic_DNA"/>
</dbReference>
<dbReference type="Gene3D" id="1.25.40.10">
    <property type="entry name" value="Tetratricopeptide repeat domain"/>
    <property type="match status" value="4"/>
</dbReference>
<name>A0A1E5RZE0_9ASCO</name>
<reference evidence="5" key="1">
    <citation type="journal article" date="2016" name="Genome Announc.">
        <title>Genome sequences of three species of Hanseniaspora isolated from spontaneous wine fermentations.</title>
        <authorList>
            <person name="Sternes P.R."/>
            <person name="Lee D."/>
            <person name="Kutyna D.R."/>
            <person name="Borneman A.R."/>
        </authorList>
    </citation>
    <scope>NUCLEOTIDE SEQUENCE [LARGE SCALE GENOMIC DNA]</scope>
    <source>
        <strain evidence="5">AWRI3578</strain>
    </source>
</reference>
<dbReference type="GO" id="GO:0006401">
    <property type="term" value="P:RNA catabolic process"/>
    <property type="evidence" value="ECO:0007669"/>
    <property type="project" value="InterPro"/>
</dbReference>
<keyword evidence="2 3" id="KW-0802">TPR repeat</keyword>
<dbReference type="InterPro" id="IPR039226">
    <property type="entry name" value="Ski3/TTC37"/>
</dbReference>
<dbReference type="PROSITE" id="PS50293">
    <property type="entry name" value="TPR_REGION"/>
    <property type="match status" value="1"/>
</dbReference>
<evidence type="ECO:0000256" key="2">
    <source>
        <dbReference type="ARBA" id="ARBA00022803"/>
    </source>
</evidence>
<keyword evidence="1" id="KW-0677">Repeat</keyword>
<organism evidence="4 5">
    <name type="scientific">Hanseniaspora opuntiae</name>
    <dbReference type="NCBI Taxonomy" id="211096"/>
    <lineage>
        <taxon>Eukaryota</taxon>
        <taxon>Fungi</taxon>
        <taxon>Dikarya</taxon>
        <taxon>Ascomycota</taxon>
        <taxon>Saccharomycotina</taxon>
        <taxon>Saccharomycetes</taxon>
        <taxon>Saccharomycodales</taxon>
        <taxon>Saccharomycodaceae</taxon>
        <taxon>Hanseniaspora</taxon>
    </lineage>
</organism>
<dbReference type="InterPro" id="IPR011990">
    <property type="entry name" value="TPR-like_helical_dom_sf"/>
</dbReference>
<feature type="repeat" description="TPR" evidence="3">
    <location>
        <begin position="710"/>
        <end position="743"/>
    </location>
</feature>
<keyword evidence="5" id="KW-1185">Reference proteome</keyword>
<dbReference type="SMART" id="SM00028">
    <property type="entry name" value="TPR"/>
    <property type="match status" value="9"/>
</dbReference>
<dbReference type="Pfam" id="PF13432">
    <property type="entry name" value="TPR_16"/>
    <property type="match status" value="1"/>
</dbReference>
<sequence length="1396" mass="162009">MAKQKNSNKLSESDLLTIKGYMKNAKDDFVKKNFDDCIEWCEYILEIDNKSYLAMLLKGKCLNMLKKFKDALKVYSTNIDLDSTNMLGYKGKWEVFNDYFKLNSSNSDTLEKFENNICTFDVLFEFLHAFYLKCQEANDSLTYNNIVTFIIDFKNKVPQCESALLSKCIPDSDPKSFFNTIGHRIYSKKDSLLKSLKFELKAEKSKKIKFKALYQMKDEAMYKESLCDMFLQSPVERIYVELIGCIIEEEDHDIVERFQYEEELVDYRLEKCSYLSTDEKTHYFESEVLEYIDNLVLIGSDQISQKIFNLHLDWMDFGSLQDDLNHMKKLISKYITRFPQDKLTLLLFTLIMNPQNFLNIEGDEIESIKEEMNLNENLGDADLCYGAMLDIMEDLKNTSLLANRLVVNHLTLIKKYDEALPIVQKGIQMCKTNYIDYGYNMPNTKLSFSLDLALIYTYVDSPKYHSLAIKLYDQYINIDPNNLRAKYGKAMILIERDSYDEAALIITEYLEQNPESLNALERLSYCELKLNNYQLSLKYVDEIMKISARDGNPLDTEFECQVRYQQSLMYLERFKIEEHEDDLDLAYETLIKCIKINEYHWKSYQQLGILYSEYILDSSRAFKCFWKAFFLFNGDILSAHYIVKSLCDKQEWKIAASVCKDLIDSGYVKRELQFENWPYRVLGIHSLNIGQIDEAIDYLQNSMRINNEDRQTLVTLGQAYLENGKVEAALKVFSRTIELYPDYEYGVFFYAIVLSRLGKFEEAEVFFNGLCFDDETVDFKDCYLLEYISHLANYAEFLNQQGFLSKSCLKAEKIIECVHVCIHDLKLAHFNSLWTNLNRALRVFLSIGSKHDDVPIESLIDIFESAGILENELEILKYNPVSIESLTDDDYSTSDVDFSETVGIICKCMILAAKCSFIVNDYEKSIRAIRASLWFNLATAEFTTAVMTGNVSFRDMAIESFKRSIKFQSNVSATWNGLGMATMDINYRVSQHCFVKALSISSTEPLTYNNLAILALKYKDTEFANDLFTKSQAMFPINYFSWFGLALSYSLQGMNDIASKYFKHSFVLSKGKSDFIAIYYAMSVLKENFANKGQSNDILALQEFIFTSRSLEMYLKKKPHDTLALQSLLVLLERVKEVEKAMPIIEDVISKFEAKIDESMENDLVLTVCRLKTQYARMLMVNGDYSKALSEAESSKEIAEFAENVTDTLKMSNDVVIALCQFFQGQIDDALSILRSYKYESVLEILFKISFQGEKQITFESWDDAKLLKVYAAIGLLNKDEEIMKKTLKHLCKNNKVEEEEVLNLVLMIHEKLNRDDNKQILQRSLFMNPNNIKAWEREEPSIAFKLMNKKPLQLSSPEVKSDMLIKTGNINMIQRALFLTPWLKEPVKSLYKSLQ</sequence>
<dbReference type="InterPro" id="IPR019734">
    <property type="entry name" value="TPR_rpt"/>
</dbReference>
<dbReference type="OrthoDB" id="421075at2759"/>
<comment type="caution">
    <text evidence="4">The sequence shown here is derived from an EMBL/GenBank/DDBJ whole genome shotgun (WGS) entry which is preliminary data.</text>
</comment>
<dbReference type="PANTHER" id="PTHR15704:SF7">
    <property type="entry name" value="SUPERKILLER COMPLEX PROTEIN 3"/>
    <property type="match status" value="1"/>
</dbReference>
<evidence type="ECO:0000313" key="5">
    <source>
        <dbReference type="Proteomes" id="UP000095605"/>
    </source>
</evidence>
<accession>A0A1E5RZE0</accession>
<dbReference type="GO" id="GO:0055087">
    <property type="term" value="C:Ski complex"/>
    <property type="evidence" value="ECO:0007669"/>
    <property type="project" value="InterPro"/>
</dbReference>
<dbReference type="Pfam" id="PF14559">
    <property type="entry name" value="TPR_19"/>
    <property type="match status" value="1"/>
</dbReference>
<dbReference type="Proteomes" id="UP000095605">
    <property type="component" value="Unassembled WGS sequence"/>
</dbReference>
<evidence type="ECO:0000313" key="4">
    <source>
        <dbReference type="EMBL" id="OEJ92254.1"/>
    </source>
</evidence>
<protein>
    <submittedName>
        <fullName evidence="4">Superkiller protein 3</fullName>
    </submittedName>
</protein>
<dbReference type="SUPFAM" id="SSF48452">
    <property type="entry name" value="TPR-like"/>
    <property type="match status" value="3"/>
</dbReference>
<gene>
    <name evidence="4" type="ORF">AWRI3578_g77</name>
</gene>
<proteinExistence type="predicted"/>
<dbReference type="PROSITE" id="PS50005">
    <property type="entry name" value="TPR"/>
    <property type="match status" value="1"/>
</dbReference>
<evidence type="ECO:0000256" key="3">
    <source>
        <dbReference type="PROSITE-ProRule" id="PRU00339"/>
    </source>
</evidence>
<evidence type="ECO:0000256" key="1">
    <source>
        <dbReference type="ARBA" id="ARBA00022737"/>
    </source>
</evidence>